<feature type="region of interest" description="Disordered" evidence="1">
    <location>
        <begin position="1"/>
        <end position="41"/>
    </location>
</feature>
<proteinExistence type="predicted"/>
<name>A0AAJ8C1M8_ASPNG</name>
<gene>
    <name evidence="2" type="ORF">An11g06910</name>
</gene>
<reference evidence="2" key="2">
    <citation type="submission" date="2025-08" db="UniProtKB">
        <authorList>
            <consortium name="RefSeq"/>
        </authorList>
    </citation>
    <scope>IDENTIFICATION</scope>
</reference>
<evidence type="ECO:0000313" key="2">
    <source>
        <dbReference type="RefSeq" id="XP_059606361.1"/>
    </source>
</evidence>
<dbReference type="VEuPathDB" id="FungiDB:An11g06910"/>
<dbReference type="GeneID" id="84592330"/>
<dbReference type="RefSeq" id="XP_059606361.1">
    <property type="nucleotide sequence ID" value="XM_059750362.1"/>
</dbReference>
<organism evidence="2">
    <name type="scientific">Aspergillus niger</name>
    <dbReference type="NCBI Taxonomy" id="5061"/>
    <lineage>
        <taxon>Eukaryota</taxon>
        <taxon>Fungi</taxon>
        <taxon>Dikarya</taxon>
        <taxon>Ascomycota</taxon>
        <taxon>Pezizomycotina</taxon>
        <taxon>Eurotiomycetes</taxon>
        <taxon>Eurotiomycetidae</taxon>
        <taxon>Eurotiales</taxon>
        <taxon>Aspergillaceae</taxon>
        <taxon>Aspergillus</taxon>
        <taxon>Aspergillus subgen. Circumdati</taxon>
    </lineage>
</organism>
<sequence length="185" mass="20100">MSGATLGRNRADRRKRCKRKREEVSKAGEREGVAGLEGSGRVDEAGGLGVVTGSASTQSFGAYQSMFQSAGPGVTATRCPKINLAGREWMIVANGSPSGTPGNNTDLNKSLVQCRLTKSQDNASVPNNVDKGPMLCMHHRYLMALESKSQWVFLGWHLTDEHTSEAIKYPDWLAIAPAYHVPWQP</sequence>
<dbReference type="AlphaFoldDB" id="A0AAJ8C1M8"/>
<protein>
    <submittedName>
        <fullName evidence="2">Uncharacterized protein</fullName>
    </submittedName>
</protein>
<reference evidence="2" key="1">
    <citation type="submission" date="2025-02" db="EMBL/GenBank/DDBJ databases">
        <authorList>
            <consortium name="NCBI Genome Project"/>
        </authorList>
    </citation>
    <scope>NUCLEOTIDE SEQUENCE</scope>
</reference>
<accession>A0AAJ8C1M8</accession>
<feature type="compositionally biased region" description="Basic and acidic residues" evidence="1">
    <location>
        <begin position="20"/>
        <end position="32"/>
    </location>
</feature>
<dbReference type="KEGG" id="ang:An11g06910"/>
<evidence type="ECO:0000256" key="1">
    <source>
        <dbReference type="SAM" id="MobiDB-lite"/>
    </source>
</evidence>